<sequence length="129" mass="13846">MKNRTFRITATALVSLAALGAQAQDHSGHAMGAMDHSGHAMEAAPNPATQALIEANNRMHADMTTDLTGDPDVDFAQGMIPHHQGAIDMARIVLEYGEDAELKALAQEIIAAQEEEIAFLRAWLEANAQ</sequence>
<dbReference type="Proteomes" id="UP000572377">
    <property type="component" value="Unassembled WGS sequence"/>
</dbReference>
<comment type="caution">
    <text evidence="3">The sequence shown here is derived from an EMBL/GenBank/DDBJ whole genome shotgun (WGS) entry which is preliminary data.</text>
</comment>
<keyword evidence="1" id="KW-0732">Signal</keyword>
<feature type="domain" description="DUF305" evidence="2">
    <location>
        <begin position="72"/>
        <end position="127"/>
    </location>
</feature>
<dbReference type="InterPro" id="IPR012347">
    <property type="entry name" value="Ferritin-like"/>
</dbReference>
<evidence type="ECO:0000256" key="1">
    <source>
        <dbReference type="SAM" id="SignalP"/>
    </source>
</evidence>
<dbReference type="EMBL" id="JABFBC010000001">
    <property type="protein sequence ID" value="NNU79823.1"/>
    <property type="molecule type" value="Genomic_DNA"/>
</dbReference>
<evidence type="ECO:0000313" key="3">
    <source>
        <dbReference type="EMBL" id="NNU79823.1"/>
    </source>
</evidence>
<dbReference type="Gene3D" id="1.20.1260.10">
    <property type="match status" value="1"/>
</dbReference>
<organism evidence="3 4">
    <name type="scientific">Halovulum dunhuangense</name>
    <dbReference type="NCBI Taxonomy" id="1505036"/>
    <lineage>
        <taxon>Bacteria</taxon>
        <taxon>Pseudomonadati</taxon>
        <taxon>Pseudomonadota</taxon>
        <taxon>Alphaproteobacteria</taxon>
        <taxon>Rhodobacterales</taxon>
        <taxon>Paracoccaceae</taxon>
        <taxon>Halovulum</taxon>
    </lineage>
</organism>
<dbReference type="RefSeq" id="WP_216366757.1">
    <property type="nucleotide sequence ID" value="NZ_JABFBC010000001.1"/>
</dbReference>
<dbReference type="PANTHER" id="PTHR36933">
    <property type="entry name" value="SLL0788 PROTEIN"/>
    <property type="match status" value="1"/>
</dbReference>
<feature type="chain" id="PRO_5032867546" evidence="1">
    <location>
        <begin position="24"/>
        <end position="129"/>
    </location>
</feature>
<proteinExistence type="predicted"/>
<evidence type="ECO:0000313" key="4">
    <source>
        <dbReference type="Proteomes" id="UP000572377"/>
    </source>
</evidence>
<keyword evidence="4" id="KW-1185">Reference proteome</keyword>
<protein>
    <submittedName>
        <fullName evidence="3">DUF305 domain-containing protein</fullName>
    </submittedName>
</protein>
<dbReference type="Pfam" id="PF03713">
    <property type="entry name" value="DUF305"/>
    <property type="match status" value="1"/>
</dbReference>
<dbReference type="InterPro" id="IPR005183">
    <property type="entry name" value="DUF305_CopM-like"/>
</dbReference>
<accession>A0A849L0N8</accession>
<gene>
    <name evidence="3" type="ORF">HMH01_05140</name>
</gene>
<dbReference type="PANTHER" id="PTHR36933:SF1">
    <property type="entry name" value="SLL0788 PROTEIN"/>
    <property type="match status" value="1"/>
</dbReference>
<feature type="signal peptide" evidence="1">
    <location>
        <begin position="1"/>
        <end position="23"/>
    </location>
</feature>
<evidence type="ECO:0000259" key="2">
    <source>
        <dbReference type="Pfam" id="PF03713"/>
    </source>
</evidence>
<reference evidence="3 4" key="1">
    <citation type="submission" date="2020-05" db="EMBL/GenBank/DDBJ databases">
        <title>Gimesia benthica sp. nov., a novel planctomycete isolated from a deep-sea water sample of the Northwest Indian Ocean.</title>
        <authorList>
            <person name="Wang J."/>
            <person name="Ruan C."/>
            <person name="Song L."/>
            <person name="Zhu Y."/>
            <person name="Li A."/>
            <person name="Zheng X."/>
            <person name="Wang L."/>
            <person name="Lu Z."/>
            <person name="Huang Y."/>
            <person name="Du W."/>
            <person name="Zhou Y."/>
            <person name="Huang L."/>
            <person name="Dai X."/>
        </authorList>
    </citation>
    <scope>NUCLEOTIDE SEQUENCE [LARGE SCALE GENOMIC DNA]</scope>
    <source>
        <strain evidence="3 4">YYQ-30</strain>
    </source>
</reference>
<name>A0A849L0N8_9RHOB</name>
<dbReference type="AlphaFoldDB" id="A0A849L0N8"/>